<dbReference type="OrthoDB" id="77564at2759"/>
<evidence type="ECO:0000256" key="1">
    <source>
        <dbReference type="ARBA" id="ARBA00004123"/>
    </source>
</evidence>
<evidence type="ECO:0000313" key="6">
    <source>
        <dbReference type="EMBL" id="EPB82260.1"/>
    </source>
</evidence>
<dbReference type="SUPFAM" id="SSF48439">
    <property type="entry name" value="Protein prenylyltransferase"/>
    <property type="match status" value="1"/>
</dbReference>
<feature type="compositionally biased region" description="Low complexity" evidence="5">
    <location>
        <begin position="50"/>
        <end position="66"/>
    </location>
</feature>
<organism evidence="6 7">
    <name type="scientific">Mucor circinelloides f. circinelloides (strain 1006PhL)</name>
    <name type="common">Mucormycosis agent</name>
    <name type="synonym">Calyptromyces circinelloides</name>
    <dbReference type="NCBI Taxonomy" id="1220926"/>
    <lineage>
        <taxon>Eukaryota</taxon>
        <taxon>Fungi</taxon>
        <taxon>Fungi incertae sedis</taxon>
        <taxon>Mucoromycota</taxon>
        <taxon>Mucoromycotina</taxon>
        <taxon>Mucoromycetes</taxon>
        <taxon>Mucorales</taxon>
        <taxon>Mucorineae</taxon>
        <taxon>Mucoraceae</taxon>
        <taxon>Mucor</taxon>
    </lineage>
</organism>
<proteinExistence type="inferred from homology"/>
<protein>
    <recommendedName>
        <fullName evidence="8">Histone transcription regulator 3 homolog</fullName>
    </recommendedName>
</protein>
<keyword evidence="4" id="KW-0175">Coiled coil</keyword>
<feature type="compositionally biased region" description="Acidic residues" evidence="5">
    <location>
        <begin position="557"/>
        <end position="573"/>
    </location>
</feature>
<dbReference type="GO" id="GO:0006325">
    <property type="term" value="P:chromatin organization"/>
    <property type="evidence" value="ECO:0007669"/>
    <property type="project" value="InterPro"/>
</dbReference>
<comment type="subcellular location">
    <subcellularLocation>
        <location evidence="1">Nucleus</location>
    </subcellularLocation>
</comment>
<dbReference type="FunCoup" id="S2JR40">
    <property type="interactions" value="11"/>
</dbReference>
<dbReference type="Proteomes" id="UP000014254">
    <property type="component" value="Unassembled WGS sequence"/>
</dbReference>
<reference evidence="7" key="1">
    <citation type="submission" date="2013-05" db="EMBL/GenBank/DDBJ databases">
        <title>The Genome sequence of Mucor circinelloides f. circinelloides 1006PhL.</title>
        <authorList>
            <consortium name="The Broad Institute Genomics Platform"/>
            <person name="Cuomo C."/>
            <person name="Earl A."/>
            <person name="Findley K."/>
            <person name="Lee S.C."/>
            <person name="Walker B."/>
            <person name="Young S."/>
            <person name="Zeng Q."/>
            <person name="Gargeya S."/>
            <person name="Fitzgerald M."/>
            <person name="Haas B."/>
            <person name="Abouelleil A."/>
            <person name="Allen A.W."/>
            <person name="Alvarado L."/>
            <person name="Arachchi H.M."/>
            <person name="Berlin A.M."/>
            <person name="Chapman S.B."/>
            <person name="Gainer-Dewar J."/>
            <person name="Goldberg J."/>
            <person name="Griggs A."/>
            <person name="Gujja S."/>
            <person name="Hansen M."/>
            <person name="Howarth C."/>
            <person name="Imamovic A."/>
            <person name="Ireland A."/>
            <person name="Larimer J."/>
            <person name="McCowan C."/>
            <person name="Murphy C."/>
            <person name="Pearson M."/>
            <person name="Poon T.W."/>
            <person name="Priest M."/>
            <person name="Roberts A."/>
            <person name="Saif S."/>
            <person name="Shea T."/>
            <person name="Sisk P."/>
            <person name="Sykes S."/>
            <person name="Wortman J."/>
            <person name="Nusbaum C."/>
            <person name="Birren B."/>
        </authorList>
    </citation>
    <scope>NUCLEOTIDE SEQUENCE [LARGE SCALE GENOMIC DNA]</scope>
    <source>
        <strain evidence="7">1006PhL</strain>
    </source>
</reference>
<dbReference type="InParanoid" id="S2JR40"/>
<feature type="region of interest" description="Disordered" evidence="5">
    <location>
        <begin position="439"/>
        <end position="465"/>
    </location>
</feature>
<comment type="similarity">
    <text evidence="2">Belongs to the HIR3 family.</text>
</comment>
<keyword evidence="7" id="KW-1185">Reference proteome</keyword>
<accession>S2JR40</accession>
<dbReference type="GO" id="GO:0005634">
    <property type="term" value="C:nucleus"/>
    <property type="evidence" value="ECO:0007669"/>
    <property type="project" value="UniProtKB-SubCell"/>
</dbReference>
<dbReference type="PANTHER" id="PTHR15502">
    <property type="entry name" value="CALCINEURIN-BINDING PROTEIN CABIN 1-RELATED"/>
    <property type="match status" value="1"/>
</dbReference>
<dbReference type="GO" id="GO:0031491">
    <property type="term" value="F:nucleosome binding"/>
    <property type="evidence" value="ECO:0007669"/>
    <property type="project" value="TreeGrafter"/>
</dbReference>
<feature type="region of interest" description="Disordered" evidence="5">
    <location>
        <begin position="526"/>
        <end position="591"/>
    </location>
</feature>
<evidence type="ECO:0000256" key="5">
    <source>
        <dbReference type="SAM" id="MobiDB-lite"/>
    </source>
</evidence>
<feature type="compositionally biased region" description="Basic residues" evidence="5">
    <location>
        <begin position="37"/>
        <end position="49"/>
    </location>
</feature>
<evidence type="ECO:0000256" key="3">
    <source>
        <dbReference type="ARBA" id="ARBA00023242"/>
    </source>
</evidence>
<keyword evidence="3" id="KW-0539">Nucleus</keyword>
<evidence type="ECO:0000256" key="4">
    <source>
        <dbReference type="SAM" id="Coils"/>
    </source>
</evidence>
<dbReference type="Gene3D" id="1.25.40.10">
    <property type="entry name" value="Tetratricopeptide repeat domain"/>
    <property type="match status" value="1"/>
</dbReference>
<name>S2JR40_MUCC1</name>
<feature type="region of interest" description="Disordered" evidence="5">
    <location>
        <begin position="322"/>
        <end position="343"/>
    </location>
</feature>
<feature type="coiled-coil region" evidence="4">
    <location>
        <begin position="1731"/>
        <end position="1761"/>
    </location>
</feature>
<dbReference type="InterPro" id="IPR011990">
    <property type="entry name" value="TPR-like_helical_dom_sf"/>
</dbReference>
<dbReference type="EMBL" id="KE124123">
    <property type="protein sequence ID" value="EPB82260.1"/>
    <property type="molecule type" value="Genomic_DNA"/>
</dbReference>
<feature type="compositionally biased region" description="Basic and acidic residues" evidence="5">
    <location>
        <begin position="547"/>
        <end position="556"/>
    </location>
</feature>
<feature type="region of interest" description="Disordered" evidence="5">
    <location>
        <begin position="36"/>
        <end position="70"/>
    </location>
</feature>
<evidence type="ECO:0000313" key="7">
    <source>
        <dbReference type="Proteomes" id="UP000014254"/>
    </source>
</evidence>
<dbReference type="PANTHER" id="PTHR15502:SF7">
    <property type="entry name" value="CALCINEURIN-BINDING PROTEIN CABIN-1"/>
    <property type="match status" value="1"/>
</dbReference>
<dbReference type="STRING" id="1220926.S2JR40"/>
<dbReference type="GO" id="GO:0000417">
    <property type="term" value="C:HIR complex"/>
    <property type="evidence" value="ECO:0007669"/>
    <property type="project" value="TreeGrafter"/>
</dbReference>
<dbReference type="VEuPathDB" id="FungiDB:HMPREF1544_11024"/>
<dbReference type="OMA" id="YHCLYGV"/>
<dbReference type="InterPro" id="IPR033053">
    <property type="entry name" value="Hir3/CABIN1"/>
</dbReference>
<evidence type="ECO:0000256" key="2">
    <source>
        <dbReference type="ARBA" id="ARBA00007335"/>
    </source>
</evidence>
<sequence length="1908" mass="216112">MIQVERLLETYQSTLRLQHKGQLELAKRKYEELVSHHLVKKEPKPKKKSAGASTTANNTSGNNATNDDVDHVEESPLSTLRFLVFKNYASILKDEYVAEQEQNKEAVADKALYNYLQAVKIDPTDYSLWYYIGFLSQKLHKLRFARLAYETGFYMPDQERALKLPAVRPNHAIQIVNGGKFTVMQWKCLENLCQVLYDIGDYRLCTFYVDLALKKHAHWETGLHLKQHLNEKEIQSADIEGWDTEAMETDGTDENPITINLEKSDWTLLIKSLLDEHKRLVYKDTGSSTLSKKATSANETAENSKENPFISHSILIHVENDDTEEKEKKEEDIVVDDQSQQAPKVTVIPEPSIAFEKSVNKEQPLLPKEPTIILEKPINENGSGNEMDVDSIREPLVIVERSDALVIQEPSVVIESIANAGTTEPLVLVEKYNAPVGQPEATEKEADTSVATAASAPNDPASTDLVGSRAKPIMISDLLSQPNVPTSLLTLMPNSPATATATAAPVVIESTPDISSDVEMVDGTHAIPLKRKRDDNGADESAYQRDTTLENSKDVDESNGNDEDEREEEEDEAEEKRLSLRASKRQREKIANEETSRLKMLEEEEVFTGKVESFYEKLDSVPQLNSQVLCFDSSTESFWEWFDKKIAELDGTYCWDIDTVNNAIFFDSSKTVGDSSIHNTRAAGKSLQLFTALRPCATNGTYETQNRALIKQLILDLNSNNSGIVDSLCKLIRAIICNDLGLAQQQGIMSTEMLELVTDSIHQVQLNLIQDVASDAVLTQQERVFIYLRISEYLIDRLIRNTITTLEEMPLTTPSTSKKRMSMSLAKQAKLKSLDSLIEQSAFWINLVEQNIFSASMDLFSVHTTALTDDIYRIQLRYCVLKGKLSQCRNDIESAYAWYDRCRQLLTENTAVEIDIGSMYDSFINAASIDKKLELLQVGKLFVTAKQKMANNDYNGVIQDLQDIVEPKLLRENPVDSDESVQMTSMLAKAYFENQRYLDAWNCYMRMFCCVLKQLISYGEAQMVLAASSRPSKNEDVEFTGALARISCILDALVKLVEQDAYQDWMPRTVNQELLDTLSVLLKMTIYYSYRHPDFVPIINNFNDLPPHTPSKTSRVNGFNDILAKTWVLQSHLIMHIIKMNKDIVPENAMVAWAEVLKDLHEDLGEREVCGAGKAILMQHLRKVFSGLDDPVFRLEMYQCYHCLYGVVNLPPGSAGLEEHHCVHSQLDQKAAEPLFALIADAAIETLKGGLLPKNDLKDVVETVSDLFDELDTNQHAQVKDNKKIIEEYLNSRIELHSSFDMMLRTAIIPTVEINPKKTDISPVFFKIFYIRGKTVRLQIKNRNKTVNDRSMAELEKAVEELTSHIILNPNDADGWCELGFTYQLLAAEELNWSANNILEHKGLINGYQKKSFHAFTRGLYLRDLPLTDVAKNELFSGFGNLVYSIASSPMNMEAFKATRSKKKAMGPDGKLVNVQTKIPSLKNAYKLAMILFGHATQYKTADKIEWSSYYMAGKCSAKIGRPPTEVLDWYLQAIRRTKPKNGRHEHVLEPIYNFCSALVKFLYQGKMDASTVLVFLNKEKSLQQASSLKQQEDGDSDVVYMGSSADTMSAVPQEQRPAPSSAINRVSNELKMHSAHLPDDTANAYNSIFKRITEIRAADSKGWHHRPVYRIAWMYYHVYHQTEEAKSYLLQLFSLKGNSKHHTNMWKHGFELPAKHYVYVKKYTLFLIELARESNDSQTLKNLYRKLKKAKQILMNEKQVFRSAYRAYLEIIKVHLTSIHHAESILERIRNSRLDKLNFEAICSTFVKSLSEDKSLTDPELYALIQDLAELRRLTHGFISVTDSDSDGLDDAIQMCFAVVAFSGERMKQKLSEGSNNDENNGKILLETLSTQAKILMQNTTTISKVA</sequence>
<gene>
    <name evidence="6" type="ORF">HMPREF1544_11024</name>
</gene>
<evidence type="ECO:0008006" key="8">
    <source>
        <dbReference type="Google" id="ProtNLM"/>
    </source>
</evidence>
<dbReference type="eggNOG" id="ENOG502QQX4">
    <property type="taxonomic scope" value="Eukaryota"/>
</dbReference>